<evidence type="ECO:0000313" key="2">
    <source>
        <dbReference type="EMBL" id="JAT89004.1"/>
    </source>
</evidence>
<feature type="non-terminal residue" evidence="2">
    <location>
        <position position="175"/>
    </location>
</feature>
<evidence type="ECO:0000256" key="1">
    <source>
        <dbReference type="SAM" id="MobiDB-lite"/>
    </source>
</evidence>
<feature type="region of interest" description="Disordered" evidence="1">
    <location>
        <begin position="156"/>
        <end position="175"/>
    </location>
</feature>
<dbReference type="EMBL" id="GDQN01002050">
    <property type="protein sequence ID" value="JAT89004.1"/>
    <property type="molecule type" value="Transcribed_RNA"/>
</dbReference>
<protein>
    <recommendedName>
        <fullName evidence="3">I/LWEQ domain-containing protein</fullName>
    </recommendedName>
</protein>
<dbReference type="AlphaFoldDB" id="A0A1E1WPV2"/>
<accession>A0A1E1WPV2</accession>
<feature type="non-terminal residue" evidence="2">
    <location>
        <position position="1"/>
    </location>
</feature>
<dbReference type="OrthoDB" id="29742at2759"/>
<reference evidence="2" key="1">
    <citation type="submission" date="2015-09" db="EMBL/GenBank/DDBJ databases">
        <title>De novo assembly of Pectinophora gossypiella (Pink Bollworm) gut transcriptome.</title>
        <authorList>
            <person name="Tassone E.E."/>
        </authorList>
    </citation>
    <scope>NUCLEOTIDE SEQUENCE</scope>
</reference>
<name>A0A1E1WPV2_PECGO</name>
<evidence type="ECO:0008006" key="3">
    <source>
        <dbReference type="Google" id="ProtNLM"/>
    </source>
</evidence>
<sequence>QQVLQLSAAAVEAAKQMSDCTRITATALPALPAAQLRVRATTLDDAASALHTTAQLTALTTSDPRSQTALLVTSDALVNTAGELVSETRTHDDAHCRDLILQLEKQKQELEKAVQGIRNTCQDEASVESPARKEQRLKFVASVSNTQDKLKLAERLLDQPSHGDALTEQQTKDVQ</sequence>
<proteinExistence type="predicted"/>
<organism evidence="2">
    <name type="scientific">Pectinophora gossypiella</name>
    <name type="common">Cotton pink bollworm</name>
    <name type="synonym">Depressaria gossypiella</name>
    <dbReference type="NCBI Taxonomy" id="13191"/>
    <lineage>
        <taxon>Eukaryota</taxon>
        <taxon>Metazoa</taxon>
        <taxon>Ecdysozoa</taxon>
        <taxon>Arthropoda</taxon>
        <taxon>Hexapoda</taxon>
        <taxon>Insecta</taxon>
        <taxon>Pterygota</taxon>
        <taxon>Neoptera</taxon>
        <taxon>Endopterygota</taxon>
        <taxon>Lepidoptera</taxon>
        <taxon>Glossata</taxon>
        <taxon>Ditrysia</taxon>
        <taxon>Gelechioidea</taxon>
        <taxon>Gelechiidae</taxon>
        <taxon>Apatetrinae</taxon>
        <taxon>Pectinophora</taxon>
    </lineage>
</organism>
<gene>
    <name evidence="2" type="ORF">g.464</name>
</gene>